<evidence type="ECO:0000259" key="2">
    <source>
        <dbReference type="Pfam" id="PF07859"/>
    </source>
</evidence>
<dbReference type="SUPFAM" id="SSF53474">
    <property type="entry name" value="alpha/beta-Hydrolases"/>
    <property type="match status" value="1"/>
</dbReference>
<dbReference type="GO" id="GO:0016787">
    <property type="term" value="F:hydrolase activity"/>
    <property type="evidence" value="ECO:0007669"/>
    <property type="project" value="UniProtKB-KW"/>
</dbReference>
<dbReference type="Proteomes" id="UP001203852">
    <property type="component" value="Unassembled WGS sequence"/>
</dbReference>
<proteinExistence type="predicted"/>
<evidence type="ECO:0000256" key="1">
    <source>
        <dbReference type="ARBA" id="ARBA00022801"/>
    </source>
</evidence>
<evidence type="ECO:0000313" key="4">
    <source>
        <dbReference type="Proteomes" id="UP001203852"/>
    </source>
</evidence>
<dbReference type="InterPro" id="IPR050300">
    <property type="entry name" value="GDXG_lipolytic_enzyme"/>
</dbReference>
<dbReference type="InterPro" id="IPR029058">
    <property type="entry name" value="AB_hydrolase_fold"/>
</dbReference>
<evidence type="ECO:0000313" key="3">
    <source>
        <dbReference type="EMBL" id="KAI1611732.1"/>
    </source>
</evidence>
<dbReference type="PANTHER" id="PTHR48081:SF8">
    <property type="entry name" value="ALPHA_BETA HYDROLASE FOLD-3 DOMAIN-CONTAINING PROTEIN-RELATED"/>
    <property type="match status" value="1"/>
</dbReference>
<organism evidence="3 4">
    <name type="scientific">Exophiala viscosa</name>
    <dbReference type="NCBI Taxonomy" id="2486360"/>
    <lineage>
        <taxon>Eukaryota</taxon>
        <taxon>Fungi</taxon>
        <taxon>Dikarya</taxon>
        <taxon>Ascomycota</taxon>
        <taxon>Pezizomycotina</taxon>
        <taxon>Eurotiomycetes</taxon>
        <taxon>Chaetothyriomycetidae</taxon>
        <taxon>Chaetothyriales</taxon>
        <taxon>Herpotrichiellaceae</taxon>
        <taxon>Exophiala</taxon>
    </lineage>
</organism>
<comment type="caution">
    <text evidence="3">The sequence shown here is derived from an EMBL/GenBank/DDBJ whole genome shotgun (WGS) entry which is preliminary data.</text>
</comment>
<dbReference type="InterPro" id="IPR013094">
    <property type="entry name" value="AB_hydrolase_3"/>
</dbReference>
<feature type="domain" description="Alpha/beta hydrolase fold-3" evidence="2">
    <location>
        <begin position="99"/>
        <end position="317"/>
    </location>
</feature>
<dbReference type="AlphaFoldDB" id="A0AAN6DV12"/>
<accession>A0AAN6DV12</accession>
<dbReference type="Pfam" id="PF07859">
    <property type="entry name" value="Abhydrolase_3"/>
    <property type="match status" value="1"/>
</dbReference>
<name>A0AAN6DV12_9EURO</name>
<keyword evidence="4" id="KW-1185">Reference proteome</keyword>
<reference evidence="3" key="1">
    <citation type="journal article" date="2022" name="bioRxiv">
        <title>Deciphering the potential niche of two novel black yeast fungi from a biological soil crust based on their genomes, phenotypes, and melanin regulation.</title>
        <authorList>
            <consortium name="DOE Joint Genome Institute"/>
            <person name="Carr E.C."/>
            <person name="Barton Q."/>
            <person name="Grambo S."/>
            <person name="Sullivan M."/>
            <person name="Renfro C.M."/>
            <person name="Kuo A."/>
            <person name="Pangilinan J."/>
            <person name="Lipzen A."/>
            <person name="Keymanesh K."/>
            <person name="Savage E."/>
            <person name="Barry K."/>
            <person name="Grigoriev I.V."/>
            <person name="Riekhof W.R."/>
            <person name="Harris S.S."/>
        </authorList>
    </citation>
    <scope>NUCLEOTIDE SEQUENCE</scope>
    <source>
        <strain evidence="3">JF 03-4F</strain>
    </source>
</reference>
<dbReference type="EMBL" id="MU404356">
    <property type="protein sequence ID" value="KAI1611732.1"/>
    <property type="molecule type" value="Genomic_DNA"/>
</dbReference>
<protein>
    <submittedName>
        <fullName evidence="3">Alpha/Beta hydrolase protein</fullName>
    </submittedName>
</protein>
<dbReference type="Gene3D" id="3.40.50.1820">
    <property type="entry name" value="alpha/beta hydrolase"/>
    <property type="match status" value="1"/>
</dbReference>
<gene>
    <name evidence="3" type="ORF">EDD36DRAFT_297951</name>
</gene>
<dbReference type="PANTHER" id="PTHR48081">
    <property type="entry name" value="AB HYDROLASE SUPERFAMILY PROTEIN C4A8.06C"/>
    <property type="match status" value="1"/>
</dbReference>
<sequence>MPSSVENLFTTDPNWAAFAKEHGHLRPLPPPSDPVALDLATERANQSISEAAWAETHPLSSVGYTSCLTTIKVRDGTDISVKLSHPTHQQSQTKLPVLFVTHGGGWVQGTHITEEVWHLWPLYSHFDLAIISVEYRLAPEHKFPTWMNDSWDVLEQLLSDPEAFVASFGPQANISIDTQKVILSGSSAGAGTAACLSQTCRDKNIPIFGVVHNVPLLCDYRHLPPDCTTSYEQCTDSLLSSGEMRAVWDLIIPSPTVGADPKASPLLGDVARLPKHLIFVAGQDPLRDEGLAYARKLQNAGVNVKLHVYPGVPHNFAEFWELDATQKFWNDIRRGLKEWLT</sequence>
<keyword evidence="1 3" id="KW-0378">Hydrolase</keyword>